<organism evidence="1 2">
    <name type="scientific">Amycolatopsis heterodermiae</name>
    <dbReference type="NCBI Taxonomy" id="3110235"/>
    <lineage>
        <taxon>Bacteria</taxon>
        <taxon>Bacillati</taxon>
        <taxon>Actinomycetota</taxon>
        <taxon>Actinomycetes</taxon>
        <taxon>Pseudonocardiales</taxon>
        <taxon>Pseudonocardiaceae</taxon>
        <taxon>Amycolatopsis</taxon>
    </lineage>
</organism>
<dbReference type="RefSeq" id="WP_323336092.1">
    <property type="nucleotide sequence ID" value="NZ_JAYFSI010000016.1"/>
</dbReference>
<dbReference type="Proteomes" id="UP001304298">
    <property type="component" value="Unassembled WGS sequence"/>
</dbReference>
<comment type="caution">
    <text evidence="1">The sequence shown here is derived from an EMBL/GenBank/DDBJ whole genome shotgun (WGS) entry which is preliminary data.</text>
</comment>
<proteinExistence type="predicted"/>
<protein>
    <recommendedName>
        <fullName evidence="3">Glycosyl transferase family 2</fullName>
    </recommendedName>
</protein>
<evidence type="ECO:0000313" key="1">
    <source>
        <dbReference type="EMBL" id="MEA5366692.1"/>
    </source>
</evidence>
<keyword evidence="2" id="KW-1185">Reference proteome</keyword>
<accession>A0ABU5RK74</accession>
<evidence type="ECO:0000313" key="2">
    <source>
        <dbReference type="Proteomes" id="UP001304298"/>
    </source>
</evidence>
<evidence type="ECO:0008006" key="3">
    <source>
        <dbReference type="Google" id="ProtNLM"/>
    </source>
</evidence>
<sequence length="383" mass="41665">MTGLQHQSHKDLLTQVRAGRAPQAGLDAIIVPNGRPAPYLRQAIAAAKELDAHLLLLCSLRADADSAAFAARIAGVRVTAITMAGLPDWAVPGFETDKLLRRSRFHRKVDTSLKRNLGLLIARLAGWERILFLDDDIDLPDLADLTAAAGLLGEHQVVGLRNAGMPDNSVVCHALRDIGAAQDTFIGGGALVVGEPAFSSFFPNIYNEDWFFLLDDRKLRSPAVTGTAVQKDYDPYRDPVRARGEELGDTLAEGVYGLLDNGLGLAEADEKYWREFLPERRRIISNTITQVQESGIGPAQKARMVASLKAAVGRNYLIKPELCVEYLGAWQRDRARWCEHTGLHASGVGLEEALVTLGIGVQARGRVNTGGKRRSSAPPLVRV</sequence>
<dbReference type="EMBL" id="JAYFSI010000016">
    <property type="protein sequence ID" value="MEA5366692.1"/>
    <property type="molecule type" value="Genomic_DNA"/>
</dbReference>
<gene>
    <name evidence="1" type="ORF">VA596_44675</name>
</gene>
<reference evidence="1 2" key="1">
    <citation type="submission" date="2023-12" db="EMBL/GenBank/DDBJ databases">
        <title>Amycolatopsis sp. V23-08.</title>
        <authorList>
            <person name="Somphong A."/>
        </authorList>
    </citation>
    <scope>NUCLEOTIDE SEQUENCE [LARGE SCALE GENOMIC DNA]</scope>
    <source>
        <strain evidence="1 2">V23-08</strain>
    </source>
</reference>
<name>A0ABU5RK74_9PSEU</name>